<feature type="coiled-coil region" evidence="1">
    <location>
        <begin position="68"/>
        <end position="113"/>
    </location>
</feature>
<keyword evidence="4" id="KW-1185">Reference proteome</keyword>
<keyword evidence="2" id="KW-0812">Transmembrane</keyword>
<gene>
    <name evidence="3" type="ORF">RFI_11719</name>
</gene>
<accession>X6NJA7</accession>
<dbReference type="EMBL" id="ASPP01008558">
    <property type="protein sequence ID" value="ETO25417.1"/>
    <property type="molecule type" value="Genomic_DNA"/>
</dbReference>
<dbReference type="Proteomes" id="UP000023152">
    <property type="component" value="Unassembled WGS sequence"/>
</dbReference>
<keyword evidence="2" id="KW-1133">Transmembrane helix</keyword>
<organism evidence="3 4">
    <name type="scientific">Reticulomyxa filosa</name>
    <dbReference type="NCBI Taxonomy" id="46433"/>
    <lineage>
        <taxon>Eukaryota</taxon>
        <taxon>Sar</taxon>
        <taxon>Rhizaria</taxon>
        <taxon>Retaria</taxon>
        <taxon>Foraminifera</taxon>
        <taxon>Monothalamids</taxon>
        <taxon>Reticulomyxidae</taxon>
        <taxon>Reticulomyxa</taxon>
    </lineage>
</organism>
<sequence>MDYLRLDLDKAIGKGSQANYGIGSFVGSIFLLHLKNKQKEKALQICAIEIHNEMKDLTKTNGIIKEENQELHQRNVNLFERLQVLEHNQNEFIDDLRAAHKSAQDNIRLRQENETLSKLNDIHNSEMESVEHRQVFSEVALPTALLDELHAASTIDLTIEMADKSIQTDGVVTSPKPTLRTRQTQTQASVQIQISTQTQSKQNQSGFSVSAVIATVGILSFTGIYVWRKWKQKHTKATDPVP</sequence>
<evidence type="ECO:0000313" key="3">
    <source>
        <dbReference type="EMBL" id="ETO25417.1"/>
    </source>
</evidence>
<evidence type="ECO:0000256" key="2">
    <source>
        <dbReference type="SAM" id="Phobius"/>
    </source>
</evidence>
<keyword evidence="2" id="KW-0472">Membrane</keyword>
<evidence type="ECO:0000313" key="4">
    <source>
        <dbReference type="Proteomes" id="UP000023152"/>
    </source>
</evidence>
<protein>
    <submittedName>
        <fullName evidence="3">Uncharacterized protein</fullName>
    </submittedName>
</protein>
<reference evidence="3 4" key="1">
    <citation type="journal article" date="2013" name="Curr. Biol.">
        <title>The Genome of the Foraminiferan Reticulomyxa filosa.</title>
        <authorList>
            <person name="Glockner G."/>
            <person name="Hulsmann N."/>
            <person name="Schleicher M."/>
            <person name="Noegel A.A."/>
            <person name="Eichinger L."/>
            <person name="Gallinger C."/>
            <person name="Pawlowski J."/>
            <person name="Sierra R."/>
            <person name="Euteneuer U."/>
            <person name="Pillet L."/>
            <person name="Moustafa A."/>
            <person name="Platzer M."/>
            <person name="Groth M."/>
            <person name="Szafranski K."/>
            <person name="Schliwa M."/>
        </authorList>
    </citation>
    <scope>NUCLEOTIDE SEQUENCE [LARGE SCALE GENOMIC DNA]</scope>
</reference>
<keyword evidence="1" id="KW-0175">Coiled coil</keyword>
<comment type="caution">
    <text evidence="3">The sequence shown here is derived from an EMBL/GenBank/DDBJ whole genome shotgun (WGS) entry which is preliminary data.</text>
</comment>
<dbReference type="AlphaFoldDB" id="X6NJA7"/>
<name>X6NJA7_RETFI</name>
<evidence type="ECO:0000256" key="1">
    <source>
        <dbReference type="SAM" id="Coils"/>
    </source>
</evidence>
<proteinExistence type="predicted"/>
<feature type="transmembrane region" description="Helical" evidence="2">
    <location>
        <begin position="207"/>
        <end position="227"/>
    </location>
</feature>